<keyword evidence="1" id="KW-0472">Membrane</keyword>
<feature type="domain" description="SAC" evidence="2">
    <location>
        <begin position="87"/>
        <end position="385"/>
    </location>
</feature>
<keyword evidence="1" id="KW-0812">Transmembrane</keyword>
<reference evidence="3 4" key="1">
    <citation type="journal article" date="2020" name="Genome Biol. Evol.">
        <title>Comparative genomics of strictly vertically transmitted, feminizing microsporidia endosymbionts of amphipod crustaceans.</title>
        <authorList>
            <person name="Cormier A."/>
            <person name="Chebbi M.A."/>
            <person name="Giraud I."/>
            <person name="Wattier R."/>
            <person name="Teixeira M."/>
            <person name="Gilbert C."/>
            <person name="Rigaud T."/>
            <person name="Cordaux R."/>
        </authorList>
    </citation>
    <scope>NUCLEOTIDE SEQUENCE [LARGE SCALE GENOMIC DNA]</scope>
    <source>
        <strain evidence="3 4">Ou3-Ou53</strain>
    </source>
</reference>
<feature type="transmembrane region" description="Helical" evidence="1">
    <location>
        <begin position="447"/>
        <end position="464"/>
    </location>
</feature>
<dbReference type="EMBL" id="SBJO01000115">
    <property type="protein sequence ID" value="KAF9762975.1"/>
    <property type="molecule type" value="Genomic_DNA"/>
</dbReference>
<evidence type="ECO:0000259" key="2">
    <source>
        <dbReference type="PROSITE" id="PS50275"/>
    </source>
</evidence>
<dbReference type="Proteomes" id="UP000740883">
    <property type="component" value="Unassembled WGS sequence"/>
</dbReference>
<organism evidence="3 4">
    <name type="scientific">Nosema granulosis</name>
    <dbReference type="NCBI Taxonomy" id="83296"/>
    <lineage>
        <taxon>Eukaryota</taxon>
        <taxon>Fungi</taxon>
        <taxon>Fungi incertae sedis</taxon>
        <taxon>Microsporidia</taxon>
        <taxon>Nosematidae</taxon>
        <taxon>Nosema</taxon>
    </lineage>
</organism>
<evidence type="ECO:0000313" key="4">
    <source>
        <dbReference type="Proteomes" id="UP000740883"/>
    </source>
</evidence>
<evidence type="ECO:0000313" key="3">
    <source>
        <dbReference type="EMBL" id="KAF9762975.1"/>
    </source>
</evidence>
<dbReference type="PROSITE" id="PS50275">
    <property type="entry name" value="SAC"/>
    <property type="match status" value="1"/>
</dbReference>
<dbReference type="AlphaFoldDB" id="A0A9P6KYX9"/>
<gene>
    <name evidence="3" type="primary">SAC7</name>
    <name evidence="3" type="ORF">NGRA_1616</name>
</gene>
<proteinExistence type="predicted"/>
<dbReference type="GO" id="GO:0043812">
    <property type="term" value="F:phosphatidylinositol-4-phosphate phosphatase activity"/>
    <property type="evidence" value="ECO:0007669"/>
    <property type="project" value="TreeGrafter"/>
</dbReference>
<name>A0A9P6KYX9_9MICR</name>
<protein>
    <submittedName>
        <fullName evidence="3">Phosphoinositide phosphatase SAC7</fullName>
    </submittedName>
</protein>
<dbReference type="GO" id="GO:0005783">
    <property type="term" value="C:endoplasmic reticulum"/>
    <property type="evidence" value="ECO:0007669"/>
    <property type="project" value="TreeGrafter"/>
</dbReference>
<dbReference type="PANTHER" id="PTHR45662">
    <property type="entry name" value="PHOSPHATIDYLINOSITIDE PHOSPHATASE SAC1"/>
    <property type="match status" value="1"/>
</dbReference>
<keyword evidence="4" id="KW-1185">Reference proteome</keyword>
<keyword evidence="1" id="KW-1133">Transmembrane helix</keyword>
<dbReference type="Pfam" id="PF02383">
    <property type="entry name" value="Syja_N"/>
    <property type="match status" value="1"/>
</dbReference>
<sequence length="507" mass="59260">MEIEISKKKIVLFKERTNKIIINSDIDYEDKTILSYGLYGIVEIENVKFMLSVSKINKRTSIKGHEVYEIADVEIIQLNGKVFDFNLQRDDIKSFFYKPGIYFSSFPLYKNQSMNNIENENDFLFNFKPLEKLREVNPELSQFGINCIEGFYDLQNINGMYIGLISRRSWKRVGVRYFSRGSDAEGYCSNYVETELLLSYGYQELSFLQVRGSIPLVWSHIVTLSYTPKLLLGKESFLEKCHEVLKEKYSEVFYLNLIRKKGYEEPICKKFTESLKAKDYKYLHFDVHGSGPFEDPNVQQTLLDNIKPILDEFSFKKHDLYQSGVVRTNCIDCLDRTNLCQFIISHYMLEKMLLEIGIINSQEIANMHRSMWYNNGNNLSLQYAGTSALKSYVVRGDARNSLGCLEDFLKSLKRYYINRQTHGRLQNTYEVLTGGNPKERKKTKRPGFLSPCMLFFMTILIGIFSVSKFYSLRGIQMTAFAIFFLILDFNHQIDYPEYEDSIKESCH</sequence>
<dbReference type="InterPro" id="IPR002013">
    <property type="entry name" value="SAC_dom"/>
</dbReference>
<comment type="caution">
    <text evidence="3">The sequence shown here is derived from an EMBL/GenBank/DDBJ whole genome shotgun (WGS) entry which is preliminary data.</text>
</comment>
<evidence type="ECO:0000256" key="1">
    <source>
        <dbReference type="SAM" id="Phobius"/>
    </source>
</evidence>
<accession>A0A9P6KYX9</accession>
<dbReference type="PANTHER" id="PTHR45662:SF2">
    <property type="entry name" value="PHOSPHATIDYLINOSITOL-3-PHOSPHATASE SAC1"/>
    <property type="match status" value="1"/>
</dbReference>
<dbReference type="GO" id="GO:0046856">
    <property type="term" value="P:phosphatidylinositol dephosphorylation"/>
    <property type="evidence" value="ECO:0007669"/>
    <property type="project" value="TreeGrafter"/>
</dbReference>
<dbReference type="OrthoDB" id="405996at2759"/>